<dbReference type="InterPro" id="IPR018060">
    <property type="entry name" value="HTH_AraC"/>
</dbReference>
<sequence length="318" mass="36904">MTEKNSKYKHQYFHTLSDVMEYAKLPKPQHPLVTILNGIDKPLVGNVPNKSHVLSFYKIVYHPHSGGSMRYGRTKFDFREGGMFFASPQQLISSLKDQSHSENNMPAPKLMQPQIILLIDPDYLVGYPLAKKIRQYHFFSYSVHESLHLSVKEKELVLSLFRNIEEELNSRIDASSQDVVISQIELLLTYAQRFYNRQFLTRKPNHHDLVDRLDSILNEYFDEDDISEKGLPTVSFLAEALHMTPSYLSDLLKSLTSKNTQQYIHDRIIDLAKDKLLTTNKTISEISYELGFEHSQSFSKLFKKKTNQRPSEYRAGLN</sequence>
<gene>
    <name evidence="5" type="ORF">DC487_13360</name>
</gene>
<dbReference type="PANTHER" id="PTHR43280">
    <property type="entry name" value="ARAC-FAMILY TRANSCRIPTIONAL REGULATOR"/>
    <property type="match status" value="1"/>
</dbReference>
<dbReference type="RefSeq" id="WP_116776466.1">
    <property type="nucleotide sequence ID" value="NZ_QDKG01000005.1"/>
</dbReference>
<dbReference type="InterPro" id="IPR020449">
    <property type="entry name" value="Tscrpt_reg_AraC-type_HTH"/>
</dbReference>
<accession>A0A2T8HGE4</accession>
<keyword evidence="6" id="KW-1185">Reference proteome</keyword>
<dbReference type="PANTHER" id="PTHR43280:SF32">
    <property type="entry name" value="TRANSCRIPTIONAL REGULATORY PROTEIN"/>
    <property type="match status" value="1"/>
</dbReference>
<dbReference type="SMART" id="SM00342">
    <property type="entry name" value="HTH_ARAC"/>
    <property type="match status" value="1"/>
</dbReference>
<dbReference type="Proteomes" id="UP000245627">
    <property type="component" value="Unassembled WGS sequence"/>
</dbReference>
<evidence type="ECO:0000256" key="3">
    <source>
        <dbReference type="ARBA" id="ARBA00023163"/>
    </source>
</evidence>
<keyword evidence="3" id="KW-0804">Transcription</keyword>
<feature type="domain" description="HTH araC/xylS-type" evidence="4">
    <location>
        <begin position="211"/>
        <end position="316"/>
    </location>
</feature>
<evidence type="ECO:0000259" key="4">
    <source>
        <dbReference type="PROSITE" id="PS01124"/>
    </source>
</evidence>
<comment type="caution">
    <text evidence="5">The sequence shown here is derived from an EMBL/GenBank/DDBJ whole genome shotgun (WGS) entry which is preliminary data.</text>
</comment>
<dbReference type="GO" id="GO:0003700">
    <property type="term" value="F:DNA-binding transcription factor activity"/>
    <property type="evidence" value="ECO:0007669"/>
    <property type="project" value="InterPro"/>
</dbReference>
<dbReference type="Gene3D" id="1.10.10.60">
    <property type="entry name" value="Homeodomain-like"/>
    <property type="match status" value="2"/>
</dbReference>
<dbReference type="PRINTS" id="PR00032">
    <property type="entry name" value="HTHARAC"/>
</dbReference>
<dbReference type="GO" id="GO:0043565">
    <property type="term" value="F:sequence-specific DNA binding"/>
    <property type="evidence" value="ECO:0007669"/>
    <property type="project" value="InterPro"/>
</dbReference>
<proteinExistence type="predicted"/>
<evidence type="ECO:0000256" key="2">
    <source>
        <dbReference type="ARBA" id="ARBA00023125"/>
    </source>
</evidence>
<evidence type="ECO:0000256" key="1">
    <source>
        <dbReference type="ARBA" id="ARBA00023015"/>
    </source>
</evidence>
<dbReference type="SUPFAM" id="SSF46689">
    <property type="entry name" value="Homeodomain-like"/>
    <property type="match status" value="1"/>
</dbReference>
<protein>
    <submittedName>
        <fullName evidence="5">AraC family transcriptional regulator</fullName>
    </submittedName>
</protein>
<evidence type="ECO:0000313" key="5">
    <source>
        <dbReference type="EMBL" id="PVH24518.1"/>
    </source>
</evidence>
<dbReference type="InterPro" id="IPR009057">
    <property type="entry name" value="Homeodomain-like_sf"/>
</dbReference>
<name>A0A2T8HGE4_9SPHI</name>
<dbReference type="PROSITE" id="PS01124">
    <property type="entry name" value="HTH_ARAC_FAMILY_2"/>
    <property type="match status" value="1"/>
</dbReference>
<dbReference type="AlphaFoldDB" id="A0A2T8HGE4"/>
<reference evidence="5 6" key="1">
    <citation type="submission" date="2018-04" db="EMBL/GenBank/DDBJ databases">
        <title>Sphingobacterium cortibacter sp. nov.</title>
        <authorList>
            <person name="Li Y."/>
        </authorList>
    </citation>
    <scope>NUCLEOTIDE SEQUENCE [LARGE SCALE GENOMIC DNA]</scope>
    <source>
        <strain evidence="5 6">2c-3</strain>
    </source>
</reference>
<evidence type="ECO:0000313" key="6">
    <source>
        <dbReference type="Proteomes" id="UP000245627"/>
    </source>
</evidence>
<keyword evidence="2" id="KW-0238">DNA-binding</keyword>
<dbReference type="OrthoDB" id="9816214at2"/>
<dbReference type="EMBL" id="QDKG01000005">
    <property type="protein sequence ID" value="PVH24518.1"/>
    <property type="molecule type" value="Genomic_DNA"/>
</dbReference>
<organism evidence="5 6">
    <name type="scientific">Sphingobacterium corticibacter</name>
    <dbReference type="NCBI Taxonomy" id="2171749"/>
    <lineage>
        <taxon>Bacteria</taxon>
        <taxon>Pseudomonadati</taxon>
        <taxon>Bacteroidota</taxon>
        <taxon>Sphingobacteriia</taxon>
        <taxon>Sphingobacteriales</taxon>
        <taxon>Sphingobacteriaceae</taxon>
        <taxon>Sphingobacterium</taxon>
    </lineage>
</organism>
<keyword evidence="1" id="KW-0805">Transcription regulation</keyword>
<dbReference type="Pfam" id="PF12833">
    <property type="entry name" value="HTH_18"/>
    <property type="match status" value="1"/>
</dbReference>